<dbReference type="EMBL" id="OM716005">
    <property type="protein sequence ID" value="UNI71930.1"/>
    <property type="molecule type" value="Genomic_DNA"/>
</dbReference>
<reference evidence="1" key="1">
    <citation type="submission" date="2022-02" db="EMBL/GenBank/DDBJ databases">
        <authorList>
            <person name="Zhang L."/>
            <person name="Yu H."/>
            <person name="Feng C."/>
        </authorList>
    </citation>
    <scope>NUCLEOTIDE SEQUENCE</scope>
</reference>
<dbReference type="Proteomes" id="UP000829341">
    <property type="component" value="Segment"/>
</dbReference>
<evidence type="ECO:0000313" key="1">
    <source>
        <dbReference type="EMBL" id="UNI71930.1"/>
    </source>
</evidence>
<sequence>MMALVSQSIKNLKGGISQQPDILRFPDQGAQQINAFSSEVDGLQKRPPSVNIRRLDNKGAFGAKPMCHVINRDETERYSVMFTGSTIRVFDLHTGVEKTVNAPNGWAYVTTPEPRNAIRCVTVADFTFVINRNVHTATGIAETPVYHEIGKNALVILKGGQYAKTFKIFVNGAEAASFTTPLGDQVEQASQIDIQYILTKLSEQLTTNLGPYGYTNQVLDGYIWLTAPANLNINSLRVQDGYNGQLMIGIINDTQKTLDLPVKAPANYQIRISGDAASGQDDYWVKFDESRMVWTEIAEPGLLSSLEPTTMPFVLIREADGTFTFKATDWAPRACGDDDTNPWPSFVGETLNDVFFYRNRLGFLSGENIILSEAGSYFNFFPRSVAVSSDADPIDVAVSTNRINILKYAVPFAEELLIWSDGAQFVLNADGILTPTSVRLDMTTEFEVTDKARPFGIGRGVYFVSPRAKFSSVRRYYAVQDVTQVKNAEDVSAHVPSYIPNGVFRIHGSSTENFITVLTEGAPNNVYVYKFLYLEEQVAQQSWSHWDFGEGNTVLCCELIGAVMHIVIDAHSGIFLERIEFTQNTTDYPTEPYRLYMDRKMQYTIQAGSYNDDDYKTYVNLANIYSVYPTVGDYYAVTEQGVVYEFPCPTGGWATTGGVISFDGNMEGTTVFVGEKYTMFYEFSKFLIKSVGTSGGTTTEDIGRLQLRRAWVNYDKSGNFRIEVDNQGRKARYHMTGKRAGTKDLILGEENLDTGQMRYPVAGNAKNTTVTLVSDTPSPVAIIGGGWEGNYVRRSSGI</sequence>
<organism evidence="1 2">
    <name type="scientific">Aeromonas phage vB_ AhaP_PT2</name>
    <dbReference type="NCBI Taxonomy" id="2924715"/>
    <lineage>
        <taxon>Viruses</taxon>
        <taxon>Duplodnaviria</taxon>
        <taxon>Heunggongvirae</taxon>
        <taxon>Uroviricota</taxon>
        <taxon>Caudoviricetes</taxon>
        <taxon>Autographivirales</taxon>
        <taxon>Autotranscriptaviridae</taxon>
        <taxon>Studiervirinae</taxon>
        <taxon>Armandvirus</taxon>
        <taxon>Armandvirus PT2</taxon>
    </lineage>
</organism>
<protein>
    <submittedName>
        <fullName evidence="1">Tail tubular protein B</fullName>
    </submittedName>
</protein>
<accession>A0AC61TUH8</accession>
<name>A0AC61TUH8_9CAUD</name>
<proteinExistence type="predicted"/>
<keyword evidence="2" id="KW-1185">Reference proteome</keyword>
<evidence type="ECO:0000313" key="2">
    <source>
        <dbReference type="Proteomes" id="UP000829341"/>
    </source>
</evidence>